<feature type="region of interest" description="Disordered" evidence="2">
    <location>
        <begin position="21"/>
        <end position="40"/>
    </location>
</feature>
<gene>
    <name evidence="6" type="ORF">HYPSUDRAFT_204450</name>
</gene>
<dbReference type="SUPFAM" id="SSF81296">
    <property type="entry name" value="E set domains"/>
    <property type="match status" value="1"/>
</dbReference>
<dbReference type="InterPro" id="IPR014756">
    <property type="entry name" value="Ig_E-set"/>
</dbReference>
<feature type="compositionally biased region" description="Polar residues" evidence="2">
    <location>
        <begin position="21"/>
        <end position="36"/>
    </location>
</feature>
<feature type="chain" id="PRO_5002246106" evidence="3">
    <location>
        <begin position="20"/>
        <end position="642"/>
    </location>
</feature>
<dbReference type="Proteomes" id="UP000054270">
    <property type="component" value="Unassembled WGS sequence"/>
</dbReference>
<dbReference type="InterPro" id="IPR013783">
    <property type="entry name" value="Ig-like_fold"/>
</dbReference>
<name>A0A0D2KYH8_HYPSF</name>
<feature type="signal peptide" evidence="3">
    <location>
        <begin position="1"/>
        <end position="19"/>
    </location>
</feature>
<proteinExistence type="predicted"/>
<protein>
    <submittedName>
        <fullName evidence="6">Copper radical oxidase</fullName>
    </submittedName>
</protein>
<dbReference type="InterPro" id="IPR009880">
    <property type="entry name" value="Glyoxal_oxidase_N"/>
</dbReference>
<evidence type="ECO:0000259" key="5">
    <source>
        <dbReference type="Pfam" id="PF09118"/>
    </source>
</evidence>
<dbReference type="InterPro" id="IPR015202">
    <property type="entry name" value="GO-like_E_set"/>
</dbReference>
<dbReference type="OrthoDB" id="2019572at2759"/>
<dbReference type="OMA" id="WVDLPSF"/>
<dbReference type="EMBL" id="KN817576">
    <property type="protein sequence ID" value="KJA19562.1"/>
    <property type="molecule type" value="Genomic_DNA"/>
</dbReference>
<feature type="domain" description="Galactose oxidase-like Early set" evidence="5">
    <location>
        <begin position="461"/>
        <end position="569"/>
    </location>
</feature>
<dbReference type="PANTHER" id="PTHR32208:SF21">
    <property type="entry name" value="LOW QUALITY PROTEIN: ALDEHYDE OXIDASE GLOX-LIKE"/>
    <property type="match status" value="1"/>
</dbReference>
<dbReference type="CDD" id="cd02851">
    <property type="entry name" value="E_set_GO_C"/>
    <property type="match status" value="1"/>
</dbReference>
<dbReference type="InterPro" id="IPR037293">
    <property type="entry name" value="Gal_Oxidase_central_sf"/>
</dbReference>
<evidence type="ECO:0000256" key="3">
    <source>
        <dbReference type="SAM" id="SignalP"/>
    </source>
</evidence>
<evidence type="ECO:0000313" key="6">
    <source>
        <dbReference type="EMBL" id="KJA19562.1"/>
    </source>
</evidence>
<dbReference type="Pfam" id="PF07250">
    <property type="entry name" value="Glyoxal_oxid_N"/>
    <property type="match status" value="1"/>
</dbReference>
<dbReference type="InterPro" id="IPR011043">
    <property type="entry name" value="Gal_Oxase/kelch_b-propeller"/>
</dbReference>
<keyword evidence="1 3" id="KW-0732">Signal</keyword>
<dbReference type="AlphaFoldDB" id="A0A0D2KYH8"/>
<sequence>MKKNLYVMALLSPISIAKSLPVTTPAQPTDNGSPGQFESIPDSIVSSQQVFLGRVDKIYILDKVQNNPAQISGHPAWASEYRIGDNSQRPMDVMTNSFCAGGNVLGNGTWLSVGGNQAITTGGTPAESQDGSSGPYYDADGRHSIRMLTPCAGDDCQWSISPSSIDQRWYPTVETLEDGSVIILGGCRNGGYVNHASQSNPTYEFFPPAGPPVTSNILQTTLPANLYPLTWLLPSGKLLVQAMWSTVLLDRNTHVETPLDDMPNAVRTYPASAGTVMMPLTPSNNWTATIMFCGGSNVATDQWTDPNFVVISHPASDSCVKITPDVSKSYVADDPLPVQRSMVNCILLPDGKVLCINGARLGTAGYGTNSWSIGQSYADDPVLTPVMYDPDAPAGKRWSSDGFSASTIPRMYHSTAILLPDGSVFVSGSNPNADYTVGPNVRYPTEYRTEKFFPPYFNRRRPQPQGLPERLSYGGPPFDIMLDTDDLFGDVRNIENATVVILRPGYATHSMSMGQRMVVLQSSYTGYGNNTAVLHVSQMPPNAAVMVPGPALVFVVVQGIPSIGAEVMIGSGAIELQAMLPVGAIPVSSIVQNDTSVVMAPDAPSSSDGSSAKSAAYPCVSDFGDQWLSIILVLLATWAVHV</sequence>
<dbReference type="STRING" id="945553.A0A0D2KYH8"/>
<evidence type="ECO:0000313" key="7">
    <source>
        <dbReference type="Proteomes" id="UP000054270"/>
    </source>
</evidence>
<evidence type="ECO:0000256" key="1">
    <source>
        <dbReference type="ARBA" id="ARBA00022729"/>
    </source>
</evidence>
<feature type="domain" description="Glyoxal oxidase N-terminal" evidence="4">
    <location>
        <begin position="139"/>
        <end position="456"/>
    </location>
</feature>
<accession>A0A0D2KYH8</accession>
<dbReference type="Pfam" id="PF09118">
    <property type="entry name" value="GO-like_E_set"/>
    <property type="match status" value="1"/>
</dbReference>
<dbReference type="PANTHER" id="PTHR32208">
    <property type="entry name" value="SECRETED PROTEIN-RELATED"/>
    <property type="match status" value="1"/>
</dbReference>
<keyword evidence="7" id="KW-1185">Reference proteome</keyword>
<evidence type="ECO:0000259" key="4">
    <source>
        <dbReference type="Pfam" id="PF07250"/>
    </source>
</evidence>
<reference evidence="7" key="1">
    <citation type="submission" date="2014-04" db="EMBL/GenBank/DDBJ databases">
        <title>Evolutionary Origins and Diversification of the Mycorrhizal Mutualists.</title>
        <authorList>
            <consortium name="DOE Joint Genome Institute"/>
            <consortium name="Mycorrhizal Genomics Consortium"/>
            <person name="Kohler A."/>
            <person name="Kuo A."/>
            <person name="Nagy L.G."/>
            <person name="Floudas D."/>
            <person name="Copeland A."/>
            <person name="Barry K.W."/>
            <person name="Cichocki N."/>
            <person name="Veneault-Fourrey C."/>
            <person name="LaButti K."/>
            <person name="Lindquist E.A."/>
            <person name="Lipzen A."/>
            <person name="Lundell T."/>
            <person name="Morin E."/>
            <person name="Murat C."/>
            <person name="Riley R."/>
            <person name="Ohm R."/>
            <person name="Sun H."/>
            <person name="Tunlid A."/>
            <person name="Henrissat B."/>
            <person name="Grigoriev I.V."/>
            <person name="Hibbett D.S."/>
            <person name="Martin F."/>
        </authorList>
    </citation>
    <scope>NUCLEOTIDE SEQUENCE [LARGE SCALE GENOMIC DNA]</scope>
    <source>
        <strain evidence="7">FD-334 SS-4</strain>
    </source>
</reference>
<organism evidence="6 7">
    <name type="scientific">Hypholoma sublateritium (strain FD-334 SS-4)</name>
    <dbReference type="NCBI Taxonomy" id="945553"/>
    <lineage>
        <taxon>Eukaryota</taxon>
        <taxon>Fungi</taxon>
        <taxon>Dikarya</taxon>
        <taxon>Basidiomycota</taxon>
        <taxon>Agaricomycotina</taxon>
        <taxon>Agaricomycetes</taxon>
        <taxon>Agaricomycetidae</taxon>
        <taxon>Agaricales</taxon>
        <taxon>Agaricineae</taxon>
        <taxon>Strophariaceae</taxon>
        <taxon>Hypholoma</taxon>
    </lineage>
</organism>
<dbReference type="Gene3D" id="2.60.40.10">
    <property type="entry name" value="Immunoglobulins"/>
    <property type="match status" value="1"/>
</dbReference>
<evidence type="ECO:0000256" key="2">
    <source>
        <dbReference type="SAM" id="MobiDB-lite"/>
    </source>
</evidence>
<dbReference type="SUPFAM" id="SSF50965">
    <property type="entry name" value="Galactose oxidase, central domain"/>
    <property type="match status" value="1"/>
</dbReference>
<dbReference type="Gene3D" id="2.130.10.80">
    <property type="entry name" value="Galactose oxidase/kelch, beta-propeller"/>
    <property type="match status" value="1"/>
</dbReference>